<proteinExistence type="predicted"/>
<feature type="region of interest" description="Disordered" evidence="1">
    <location>
        <begin position="585"/>
        <end position="824"/>
    </location>
</feature>
<dbReference type="Pfam" id="PF00041">
    <property type="entry name" value="fn3"/>
    <property type="match status" value="7"/>
</dbReference>
<feature type="region of interest" description="Disordered" evidence="1">
    <location>
        <begin position="1"/>
        <end position="104"/>
    </location>
</feature>
<reference evidence="3" key="1">
    <citation type="submission" date="2015-10" db="EMBL/GenBank/DDBJ databases">
        <title>EvidentialGene: Evidence-directed Construction of Complete mRNA Transcriptomes without Genomes.</title>
        <authorList>
            <person name="Gilbert D.G."/>
        </authorList>
    </citation>
    <scope>NUCLEOTIDE SEQUENCE</scope>
</reference>
<dbReference type="InterPro" id="IPR036116">
    <property type="entry name" value="FN3_sf"/>
</dbReference>
<feature type="compositionally biased region" description="Gly residues" evidence="1">
    <location>
        <begin position="667"/>
        <end position="678"/>
    </location>
</feature>
<dbReference type="InterPro" id="IPR013783">
    <property type="entry name" value="Ig-like_fold"/>
</dbReference>
<organism evidence="3">
    <name type="scientific">Daphnia magna</name>
    <dbReference type="NCBI Taxonomy" id="35525"/>
    <lineage>
        <taxon>Eukaryota</taxon>
        <taxon>Metazoa</taxon>
        <taxon>Ecdysozoa</taxon>
        <taxon>Arthropoda</taxon>
        <taxon>Crustacea</taxon>
        <taxon>Branchiopoda</taxon>
        <taxon>Diplostraca</taxon>
        <taxon>Cladocera</taxon>
        <taxon>Anomopoda</taxon>
        <taxon>Daphniidae</taxon>
        <taxon>Daphnia</taxon>
    </lineage>
</organism>
<keyword evidence="2" id="KW-1133">Transmembrane helix</keyword>
<dbReference type="PANTHER" id="PTHR24099">
    <property type="entry name" value="E3 UBIQUITIN-PROTEIN LIGASE TRIM36-RELATED"/>
    <property type="match status" value="1"/>
</dbReference>
<dbReference type="SUPFAM" id="SSF49265">
    <property type="entry name" value="Fibronectin type III"/>
    <property type="match status" value="6"/>
</dbReference>
<feature type="compositionally biased region" description="Basic and acidic residues" evidence="1">
    <location>
        <begin position="39"/>
        <end position="51"/>
    </location>
</feature>
<evidence type="ECO:0000313" key="3">
    <source>
        <dbReference type="EMBL" id="JAN13512.1"/>
    </source>
</evidence>
<dbReference type="PROSITE" id="PS50853">
    <property type="entry name" value="FN3"/>
    <property type="match status" value="9"/>
</dbReference>
<keyword evidence="2" id="KW-0812">Transmembrane</keyword>
<feature type="transmembrane region" description="Helical" evidence="2">
    <location>
        <begin position="1763"/>
        <end position="1782"/>
    </location>
</feature>
<feature type="compositionally biased region" description="Polar residues" evidence="1">
    <location>
        <begin position="404"/>
        <end position="423"/>
    </location>
</feature>
<dbReference type="PANTHER" id="PTHR24099:SF11">
    <property type="entry name" value="FIBRONECTIN TYPE III DOMAIN-CONTAINING 3BA-RELATED"/>
    <property type="match status" value="1"/>
</dbReference>
<dbReference type="SMART" id="SM00060">
    <property type="entry name" value="FN3"/>
    <property type="match status" value="9"/>
</dbReference>
<feature type="compositionally biased region" description="Basic residues" evidence="1">
    <location>
        <begin position="290"/>
        <end position="304"/>
    </location>
</feature>
<feature type="region of interest" description="Disordered" evidence="1">
    <location>
        <begin position="278"/>
        <end position="306"/>
    </location>
</feature>
<sequence length="1788" mass="191825">MAQVKSANSDEASPSSASSETTVHRNPKMPVASIPLCSETDHEEAKEKDQLVDEEEASGGDVVDSCHHRATSTSLILPPPSMGEDSLSVASPDSGHGTTGSHTESDVQLEHEVMMMMQQQQQQMEVTASKVHLVQHHHQQQQQASMAGMMGAILAEPGMLPLPPVDYSWMNGQQQQVHHRQHLQQQHHHGPVVHAPRVMEPVAINTETGFTTVLVDASAMAGYPHHQMPTAQATHSWPQHHHPVVGGQQHGYVHPHHHHAHPHHHHHHHHHVIGGPMGHPHHFQSQQQPQHHHPHPPPHFLHPHAYHDPMAAGMADYGGYLGGVGGGGYDSGLLAAPPYDPASGVIFDPTALHMGGGPAGGNGPPPTHLTAFGGSGKGGGGGPGGRNHRAGRGSSVSPKRPNHRSVSQNNSATQQRRASGQTHSSSGGGRYTPSPSSGRSRGSSPGVSTATTAAINNININNNNPPATNAANSGNPPMVILHSGSSSSCPPPPSAPGQHVVHLHVNPGETVSLQMGGQVQVIQGPATVRMVSTGSPPVPLPVQVPPGHVLQQIVDERGTLRHVILSPAPAATAAAVAAAVAAAAASNKQTTTADASTTTTTTSTTTPTISGAATAAPLQPPPPQQPNNLGVLPLATPPHPPPLPPHYGSTHGPPPTTTTPPLYYGSNGTGGGGVGYGGPPSLINHGASRPPHSQHHQQHHHHHPPAHGYNMSSSATNTTKGPSPSPPSPVNYQNERLQRQSAKLRKKLESRSSKTGSGVTMAVLNPTTSSAMETPPTSPKKDNNNIRKLKDRNQNGMPEISLPSGGQDQHHQAEAATKKNHQEALAEQITELAAPQVGDIDSTSATVSWKPVEPVILEPITPMELAKNSVGLDVLYEAVIGQKTGASKSSSPQEKCSYRGKECHFRLMDLQPGMDYWIRVSALVDELKVKDAPVVEFRTDACRPGTPFSPKLQNRTRNSLLLRWSSPADNGSPIVHYILECDDGSGNDRFSEAYRGRNKQFTISKLQSSTCYAIRLAACNEIGASEWSPVLKATTMGAPPPPPLPPTLRSASAKQMMLMWGGPTSPADMLYTLQMADPDSGHGFLNVYHGPDNEYACTALTRSTAYRFRLQAQNDDGLSRWSEETSLSTTADRPAAPARPSVKGRIQAHSFRVRWDPPLDTGGAPVKQYSLEIDSGAGFSPVWNGAETEFTCDKLTPGTTYRVRISCFNGQEHSDVSETLIVTTEPVCPGASAVPHLVGKVRPTSLQLGWAKPEYDGGSLVTQYEVNMINPDSSTRIVFSGYETECLVASLLPGRCYAFQVRASNRIGFGPWSESFEIKSGPGVPSAPVQPLVTNRSAHSVSLVWNEPDNNGSAVHEYRLEMAPHPRVTKSPSVCSLNDSAEAQTNGHAEESVDLDQLIFTPYHSGPAKQLEVKGLHPWTTYHFRVQAVNAIGVSVFSPVSSVTTLASSPASVSGLRCTSVTATSLSLSWNVPHCNGSSITHYNVEIGDRGTFPTNDASTTFDANYLTPDTTYRVRVQAANAIGVGPYSTAFKFSTRPLPPDAPRLECVQANHNSLKLRWADGKNLDFIHYSVEMQEDGSDKYYLVYEGTSHSYRVPKLKESTSYTFRICARNEVGEGPYSEEVVFTTTRAPPPTLKKPEVLDLTETSCRIVWSAYRLPVSSDSVIYLVEVIRTRDSQEPIVTRRCSESEMAVDGLESRTEYAVRVCPIRLCQDGEIPGAYSPLKTFCTPSSQAEQQTTIDSQQNSSSQMANKMPRRLTDQHVVLIIIAAIIVIAIMIAVVMDHFGVK</sequence>
<feature type="compositionally biased region" description="Low complexity" evidence="1">
    <location>
        <begin position="1"/>
        <end position="19"/>
    </location>
</feature>
<accession>A0A0P5HB94</accession>
<feature type="compositionally biased region" description="Low complexity" evidence="1">
    <location>
        <begin position="585"/>
        <end position="617"/>
    </location>
</feature>
<dbReference type="InterPro" id="IPR003961">
    <property type="entry name" value="FN3_dom"/>
</dbReference>
<evidence type="ECO:0000256" key="1">
    <source>
        <dbReference type="SAM" id="MobiDB-lite"/>
    </source>
</evidence>
<keyword evidence="2" id="KW-0472">Membrane</keyword>
<feature type="compositionally biased region" description="Basic and acidic residues" evidence="1">
    <location>
        <begin position="808"/>
        <end position="824"/>
    </location>
</feature>
<dbReference type="FunFam" id="2.60.40.10:FF:000373">
    <property type="entry name" value="fibronectin type-III domain-containing protein 3A isoform X1"/>
    <property type="match status" value="1"/>
</dbReference>
<feature type="compositionally biased region" description="Gly residues" evidence="1">
    <location>
        <begin position="373"/>
        <end position="385"/>
    </location>
</feature>
<dbReference type="PRINTS" id="PR00014">
    <property type="entry name" value="FNTYPEIII"/>
</dbReference>
<feature type="region of interest" description="Disordered" evidence="1">
    <location>
        <begin position="356"/>
        <end position="449"/>
    </location>
</feature>
<dbReference type="InterPro" id="IPR050617">
    <property type="entry name" value="E3_ligase_FN3/SPRY"/>
</dbReference>
<dbReference type="EMBL" id="GDIQ01081225">
    <property type="protein sequence ID" value="JAN13512.1"/>
    <property type="molecule type" value="Transcribed_RNA"/>
</dbReference>
<feature type="compositionally biased region" description="Pro residues" evidence="1">
    <location>
        <begin position="635"/>
        <end position="645"/>
    </location>
</feature>
<feature type="compositionally biased region" description="Polar residues" evidence="1">
    <location>
        <begin position="710"/>
        <end position="721"/>
    </location>
</feature>
<feature type="region of interest" description="Disordered" evidence="1">
    <location>
        <begin position="1117"/>
        <end position="1142"/>
    </location>
</feature>
<feature type="compositionally biased region" description="Basic residues" evidence="1">
    <location>
        <begin position="692"/>
        <end position="705"/>
    </location>
</feature>
<feature type="compositionally biased region" description="Low complexity" evidence="1">
    <location>
        <begin position="431"/>
        <end position="449"/>
    </location>
</feature>
<evidence type="ECO:0000256" key="2">
    <source>
        <dbReference type="SAM" id="Phobius"/>
    </source>
</evidence>
<dbReference type="CDD" id="cd00063">
    <property type="entry name" value="FN3"/>
    <property type="match status" value="9"/>
</dbReference>
<name>A0A0P5HB94_9CRUS</name>
<dbReference type="Gene3D" id="2.60.40.10">
    <property type="entry name" value="Immunoglobulins"/>
    <property type="match status" value="9"/>
</dbReference>
<protein>
    <submittedName>
        <fullName evidence="3">Fibronectin type III domain-containing protein 3B</fullName>
    </submittedName>
</protein>